<dbReference type="EC" id="1.2.1.3" evidence="3"/>
<gene>
    <name evidence="8" type="ORF">B0H63DRAFT_464000</name>
</gene>
<name>A0AAE0U3U3_9PEZI</name>
<evidence type="ECO:0000256" key="2">
    <source>
        <dbReference type="ARBA" id="ARBA00023002"/>
    </source>
</evidence>
<evidence type="ECO:0000256" key="4">
    <source>
        <dbReference type="ARBA" id="ARBA00049194"/>
    </source>
</evidence>
<reference evidence="8" key="1">
    <citation type="journal article" date="2023" name="Mol. Phylogenet. Evol.">
        <title>Genome-scale phylogeny and comparative genomics of the fungal order Sordariales.</title>
        <authorList>
            <person name="Hensen N."/>
            <person name="Bonometti L."/>
            <person name="Westerberg I."/>
            <person name="Brannstrom I.O."/>
            <person name="Guillou S."/>
            <person name="Cros-Aarteil S."/>
            <person name="Calhoun S."/>
            <person name="Haridas S."/>
            <person name="Kuo A."/>
            <person name="Mondo S."/>
            <person name="Pangilinan J."/>
            <person name="Riley R."/>
            <person name="LaButti K."/>
            <person name="Andreopoulos B."/>
            <person name="Lipzen A."/>
            <person name="Chen C."/>
            <person name="Yan M."/>
            <person name="Daum C."/>
            <person name="Ng V."/>
            <person name="Clum A."/>
            <person name="Steindorff A."/>
            <person name="Ohm R.A."/>
            <person name="Martin F."/>
            <person name="Silar P."/>
            <person name="Natvig D.O."/>
            <person name="Lalanne C."/>
            <person name="Gautier V."/>
            <person name="Ament-Velasquez S.L."/>
            <person name="Kruys A."/>
            <person name="Hutchinson M.I."/>
            <person name="Powell A.J."/>
            <person name="Barry K."/>
            <person name="Miller A.N."/>
            <person name="Grigoriev I.V."/>
            <person name="Debuchy R."/>
            <person name="Gladieux P."/>
            <person name="Hiltunen Thoren M."/>
            <person name="Johannesson H."/>
        </authorList>
    </citation>
    <scope>NUCLEOTIDE SEQUENCE</scope>
    <source>
        <strain evidence="8">CBS 232.78</strain>
    </source>
</reference>
<feature type="domain" description="Aldehyde dehydrogenase" evidence="7">
    <location>
        <begin position="29"/>
        <end position="485"/>
    </location>
</feature>
<protein>
    <recommendedName>
        <fullName evidence="3">aldehyde dehydrogenase (NAD(+))</fullName>
        <ecNumber evidence="3">1.2.1.3</ecNumber>
    </recommendedName>
</protein>
<organism evidence="8 9">
    <name type="scientific">Podospora didyma</name>
    <dbReference type="NCBI Taxonomy" id="330526"/>
    <lineage>
        <taxon>Eukaryota</taxon>
        <taxon>Fungi</taxon>
        <taxon>Dikarya</taxon>
        <taxon>Ascomycota</taxon>
        <taxon>Pezizomycotina</taxon>
        <taxon>Sordariomycetes</taxon>
        <taxon>Sordariomycetidae</taxon>
        <taxon>Sordariales</taxon>
        <taxon>Podosporaceae</taxon>
        <taxon>Podospora</taxon>
    </lineage>
</organism>
<dbReference type="CDD" id="cd07106">
    <property type="entry name" value="ALDH_AldA-AAD23400"/>
    <property type="match status" value="1"/>
</dbReference>
<dbReference type="InterPro" id="IPR016163">
    <property type="entry name" value="Ald_DH_C"/>
</dbReference>
<evidence type="ECO:0000313" key="9">
    <source>
        <dbReference type="Proteomes" id="UP001285441"/>
    </source>
</evidence>
<keyword evidence="2 6" id="KW-0560">Oxidoreductase</keyword>
<dbReference type="SUPFAM" id="SSF53720">
    <property type="entry name" value="ALDH-like"/>
    <property type="match status" value="1"/>
</dbReference>
<dbReference type="FunFam" id="3.40.309.10:FF:000009">
    <property type="entry name" value="Aldehyde dehydrogenase A"/>
    <property type="match status" value="1"/>
</dbReference>
<dbReference type="EMBL" id="JAULSW010000002">
    <property type="protein sequence ID" value="KAK3389590.1"/>
    <property type="molecule type" value="Genomic_DNA"/>
</dbReference>
<sequence>MGAAAQDYRIDFESFHNVIDNGLTPTKKMRHAINPSTEEPLPPVPVSTQEDVDDAVRAAHEAYTAWRELSYEDRAGYLLRFADAIEANLDGLTDVLGKEAGKPVQAAGMEFFLTLGHLRETAKLRLPDEVVEDNDERSAVIRYTPLGVGVGIVPWNFPVLLGIGKLDAAVLTGNTFIWKPSPFSPYTSLKLGELAAKVFPPGVVQVLSGDEDLGPRLTAHPGVAKVSFTGSTATGRKVMQSCATTLKRFTLEMGGNDAAIVCEDVEIAKVIPKVAMLSFLHSGQICMDIKRLYVHEKIYDEFLAQLVSFVSNNFKTGGAGDKEAMLGPVQNSMQFAKVQDLYSEIGKQGWITALGGPVSPKNPQSNGTLPKKGFFMPPTIIDNPPDDSRIVVEEPFGPIIPVLKWSDEKDVIRRANDSKMGLGASVWSPDIERAQSIAKKLEAGSIWVNTHFELAPYMPFGGHKWSGIGMEWGIPGMKGWCNTQAMWTRKAL</sequence>
<dbReference type="Proteomes" id="UP001285441">
    <property type="component" value="Unassembled WGS sequence"/>
</dbReference>
<dbReference type="AlphaFoldDB" id="A0AAE0U3U3"/>
<dbReference type="InterPro" id="IPR016162">
    <property type="entry name" value="Ald_DH_N"/>
</dbReference>
<dbReference type="FunFam" id="3.40.605.10:FF:000007">
    <property type="entry name" value="NAD/NADP-dependent betaine aldehyde dehydrogenase"/>
    <property type="match status" value="1"/>
</dbReference>
<dbReference type="PANTHER" id="PTHR11699">
    <property type="entry name" value="ALDEHYDE DEHYDROGENASE-RELATED"/>
    <property type="match status" value="1"/>
</dbReference>
<dbReference type="InterPro" id="IPR015590">
    <property type="entry name" value="Aldehyde_DH_dom"/>
</dbReference>
<evidence type="ECO:0000259" key="7">
    <source>
        <dbReference type="Pfam" id="PF00171"/>
    </source>
</evidence>
<evidence type="ECO:0000256" key="1">
    <source>
        <dbReference type="ARBA" id="ARBA00009986"/>
    </source>
</evidence>
<keyword evidence="9" id="KW-1185">Reference proteome</keyword>
<comment type="catalytic activity">
    <reaction evidence="4">
        <text>an aldehyde + NAD(+) + H2O = a carboxylate + NADH + 2 H(+)</text>
        <dbReference type="Rhea" id="RHEA:16185"/>
        <dbReference type="ChEBI" id="CHEBI:15377"/>
        <dbReference type="ChEBI" id="CHEBI:15378"/>
        <dbReference type="ChEBI" id="CHEBI:17478"/>
        <dbReference type="ChEBI" id="CHEBI:29067"/>
        <dbReference type="ChEBI" id="CHEBI:57540"/>
        <dbReference type="ChEBI" id="CHEBI:57945"/>
        <dbReference type="EC" id="1.2.1.3"/>
    </reaction>
</comment>
<evidence type="ECO:0000313" key="8">
    <source>
        <dbReference type="EMBL" id="KAK3389590.1"/>
    </source>
</evidence>
<evidence type="ECO:0000256" key="5">
    <source>
        <dbReference type="PROSITE-ProRule" id="PRU10007"/>
    </source>
</evidence>
<comment type="similarity">
    <text evidence="1 6">Belongs to the aldehyde dehydrogenase family.</text>
</comment>
<comment type="caution">
    <text evidence="8">The sequence shown here is derived from an EMBL/GenBank/DDBJ whole genome shotgun (WGS) entry which is preliminary data.</text>
</comment>
<dbReference type="Gene3D" id="3.40.309.10">
    <property type="entry name" value="Aldehyde Dehydrogenase, Chain A, domain 2"/>
    <property type="match status" value="1"/>
</dbReference>
<feature type="active site" evidence="5">
    <location>
        <position position="252"/>
    </location>
</feature>
<dbReference type="InterPro" id="IPR029510">
    <property type="entry name" value="Ald_DH_CS_GLU"/>
</dbReference>
<evidence type="ECO:0000256" key="6">
    <source>
        <dbReference type="RuleBase" id="RU003345"/>
    </source>
</evidence>
<reference evidence="8" key="2">
    <citation type="submission" date="2023-06" db="EMBL/GenBank/DDBJ databases">
        <authorList>
            <consortium name="Lawrence Berkeley National Laboratory"/>
            <person name="Haridas S."/>
            <person name="Hensen N."/>
            <person name="Bonometti L."/>
            <person name="Westerberg I."/>
            <person name="Brannstrom I.O."/>
            <person name="Guillou S."/>
            <person name="Cros-Aarteil S."/>
            <person name="Calhoun S."/>
            <person name="Kuo A."/>
            <person name="Mondo S."/>
            <person name="Pangilinan J."/>
            <person name="Riley R."/>
            <person name="LaButti K."/>
            <person name="Andreopoulos B."/>
            <person name="Lipzen A."/>
            <person name="Chen C."/>
            <person name="Yanf M."/>
            <person name="Daum C."/>
            <person name="Ng V."/>
            <person name="Clum A."/>
            <person name="Steindorff A."/>
            <person name="Ohm R."/>
            <person name="Martin F."/>
            <person name="Silar P."/>
            <person name="Natvig D."/>
            <person name="Lalanne C."/>
            <person name="Gautier V."/>
            <person name="Ament-velasquez S.L."/>
            <person name="Kruys A."/>
            <person name="Hutchinson M.I."/>
            <person name="Powell A.J."/>
            <person name="Barry K."/>
            <person name="Miller A.N."/>
            <person name="Grigoriev I.V."/>
            <person name="Debuchy R."/>
            <person name="Gladieux P."/>
            <person name="Thoren M.H."/>
            <person name="Johannesson H."/>
        </authorList>
    </citation>
    <scope>NUCLEOTIDE SEQUENCE</scope>
    <source>
        <strain evidence="8">CBS 232.78</strain>
    </source>
</reference>
<evidence type="ECO:0000256" key="3">
    <source>
        <dbReference type="ARBA" id="ARBA00024226"/>
    </source>
</evidence>
<dbReference type="InterPro" id="IPR044086">
    <property type="entry name" value="LUC3-like"/>
</dbReference>
<proteinExistence type="inferred from homology"/>
<dbReference type="PROSITE" id="PS00687">
    <property type="entry name" value="ALDEHYDE_DEHYDR_GLU"/>
    <property type="match status" value="1"/>
</dbReference>
<dbReference type="Gene3D" id="3.40.605.10">
    <property type="entry name" value="Aldehyde Dehydrogenase, Chain A, domain 1"/>
    <property type="match status" value="1"/>
</dbReference>
<dbReference type="Pfam" id="PF00171">
    <property type="entry name" value="Aldedh"/>
    <property type="match status" value="1"/>
</dbReference>
<dbReference type="InterPro" id="IPR016161">
    <property type="entry name" value="Ald_DH/histidinol_DH"/>
</dbReference>
<dbReference type="GO" id="GO:0004029">
    <property type="term" value="F:aldehyde dehydrogenase (NAD+) activity"/>
    <property type="evidence" value="ECO:0007669"/>
    <property type="project" value="UniProtKB-EC"/>
</dbReference>
<accession>A0AAE0U3U3</accession>